<sequence length="345" mass="39090">MQKTFARSIILSIFSLLIALVMVFPGANTAESKEKITMSTATPMYPAFAEQIGINLYINAIIGMTETHPDLKKYEFKIFDKGMLYGNQSEALEAVSNGAIQMTYSAPHFLEELDPAWKLGETPGVFESWDHYMRSMNTPEWKALHDKMAKEKGVTIIKWLFDTGTWYLFTDTGPIKSVADVEGQKIRFAGGEAFAKALKALKVTPIALPYTEVVTALQTNMIEGLLTDFTGGVGYFELARHTKYAVLIPFGNQPICMVANTKWWEGLPENVRETLSTTFDQIDASKYYEKFEQESIEKWDADPKLSALKFEKEEIAKWQKLMRDSFADMYEKLDPELIKAIDTAR</sequence>
<evidence type="ECO:0000256" key="3">
    <source>
        <dbReference type="ARBA" id="ARBA00022729"/>
    </source>
</evidence>
<dbReference type="RefSeq" id="WP_006967804.1">
    <property type="nucleotide sequence ID" value="NZ_APJX01000010.1"/>
</dbReference>
<protein>
    <submittedName>
        <fullName evidence="4">TRAP-type C4-dicarboxylate transporter, periplasmatic component DctP</fullName>
    </submittedName>
</protein>
<evidence type="ECO:0000313" key="4">
    <source>
        <dbReference type="EMBL" id="EMS78027.1"/>
    </source>
</evidence>
<organism evidence="4 5">
    <name type="scientific">Desulfotignum phosphitoxidans DSM 13687</name>
    <dbReference type="NCBI Taxonomy" id="1286635"/>
    <lineage>
        <taxon>Bacteria</taxon>
        <taxon>Pseudomonadati</taxon>
        <taxon>Thermodesulfobacteriota</taxon>
        <taxon>Desulfobacteria</taxon>
        <taxon>Desulfobacterales</taxon>
        <taxon>Desulfobacteraceae</taxon>
        <taxon>Desulfotignum</taxon>
    </lineage>
</organism>
<comment type="similarity">
    <text evidence="1">Belongs to the bacterial solute-binding protein 7 family.</text>
</comment>
<dbReference type="EMBL" id="APJX01000010">
    <property type="protein sequence ID" value="EMS78027.1"/>
    <property type="molecule type" value="Genomic_DNA"/>
</dbReference>
<accession>S0G1H1</accession>
<reference evidence="4 5" key="1">
    <citation type="journal article" date="2013" name="Genome Announc.">
        <title>Draft Genome Sequence of Desulfotignum phosphitoxidans DSM 13687 Strain FiPS-3.</title>
        <authorList>
            <person name="Poehlein A."/>
            <person name="Daniel R."/>
            <person name="Simeonova D.D."/>
        </authorList>
    </citation>
    <scope>NUCLEOTIDE SEQUENCE [LARGE SCALE GENOMIC DNA]</scope>
    <source>
        <strain evidence="4 5">DSM 13687</strain>
    </source>
</reference>
<dbReference type="Gene3D" id="3.40.190.170">
    <property type="entry name" value="Bacterial extracellular solute-binding protein, family 7"/>
    <property type="match status" value="1"/>
</dbReference>
<evidence type="ECO:0000313" key="5">
    <source>
        <dbReference type="Proteomes" id="UP000014216"/>
    </source>
</evidence>
<dbReference type="PANTHER" id="PTHR33376">
    <property type="match status" value="1"/>
</dbReference>
<evidence type="ECO:0000256" key="2">
    <source>
        <dbReference type="ARBA" id="ARBA00022448"/>
    </source>
</evidence>
<dbReference type="SUPFAM" id="SSF53850">
    <property type="entry name" value="Periplasmic binding protein-like II"/>
    <property type="match status" value="1"/>
</dbReference>
<dbReference type="GO" id="GO:0055085">
    <property type="term" value="P:transmembrane transport"/>
    <property type="evidence" value="ECO:0007669"/>
    <property type="project" value="InterPro"/>
</dbReference>
<dbReference type="AlphaFoldDB" id="S0G1H1"/>
<dbReference type="Pfam" id="PF03480">
    <property type="entry name" value="DctP"/>
    <property type="match status" value="1"/>
</dbReference>
<proteinExistence type="inferred from homology"/>
<dbReference type="InterPro" id="IPR038404">
    <property type="entry name" value="TRAP_DctP_sf"/>
</dbReference>
<dbReference type="Proteomes" id="UP000014216">
    <property type="component" value="Unassembled WGS sequence"/>
</dbReference>
<gene>
    <name evidence="4" type="primary">dctP</name>
    <name evidence="4" type="ORF">Dpo_10c00200</name>
</gene>
<evidence type="ECO:0000256" key="1">
    <source>
        <dbReference type="ARBA" id="ARBA00009023"/>
    </source>
</evidence>
<dbReference type="NCBIfam" id="NF037995">
    <property type="entry name" value="TRAP_S1"/>
    <property type="match status" value="1"/>
</dbReference>
<keyword evidence="5" id="KW-1185">Reference proteome</keyword>
<name>S0G1H1_9BACT</name>
<dbReference type="OrthoDB" id="9769667at2"/>
<keyword evidence="3" id="KW-0732">Signal</keyword>
<comment type="caution">
    <text evidence="4">The sequence shown here is derived from an EMBL/GenBank/DDBJ whole genome shotgun (WGS) entry which is preliminary data.</text>
</comment>
<dbReference type="InterPro" id="IPR018389">
    <property type="entry name" value="DctP_fam"/>
</dbReference>
<keyword evidence="2" id="KW-0813">Transport</keyword>
<dbReference type="PANTHER" id="PTHR33376:SF7">
    <property type="entry name" value="C4-DICARBOXYLATE-BINDING PROTEIN DCTB"/>
    <property type="match status" value="1"/>
</dbReference>